<gene>
    <name evidence="2" type="ORF">D7Z26_26610</name>
</gene>
<dbReference type="RefSeq" id="WP_120980064.1">
    <property type="nucleotide sequence ID" value="NZ_RBZM01000018.1"/>
</dbReference>
<keyword evidence="3" id="KW-1185">Reference proteome</keyword>
<dbReference type="OrthoDB" id="4854325at2"/>
<evidence type="ECO:0000259" key="1">
    <source>
        <dbReference type="Pfam" id="PF14355"/>
    </source>
</evidence>
<protein>
    <recommendedName>
        <fullName evidence="1">Abortive infection protein-like C-terminal domain-containing protein</fullName>
    </recommendedName>
</protein>
<evidence type="ECO:0000313" key="3">
    <source>
        <dbReference type="Proteomes" id="UP000282076"/>
    </source>
</evidence>
<proteinExistence type="predicted"/>
<dbReference type="Pfam" id="PF14355">
    <property type="entry name" value="Abi_C"/>
    <property type="match status" value="1"/>
</dbReference>
<organism evidence="2 3">
    <name type="scientific">Cohnella endophytica</name>
    <dbReference type="NCBI Taxonomy" id="2419778"/>
    <lineage>
        <taxon>Bacteria</taxon>
        <taxon>Bacillati</taxon>
        <taxon>Bacillota</taxon>
        <taxon>Bacilli</taxon>
        <taxon>Bacillales</taxon>
        <taxon>Paenibacillaceae</taxon>
        <taxon>Cohnella</taxon>
    </lineage>
</organism>
<feature type="domain" description="Abortive infection protein-like C-terminal" evidence="1">
    <location>
        <begin position="194"/>
        <end position="271"/>
    </location>
</feature>
<name>A0A494X188_9BACL</name>
<reference evidence="2 3" key="1">
    <citation type="submission" date="2018-10" db="EMBL/GenBank/DDBJ databases">
        <title>Cohnella sp. M2MS4P-1, whole genome shotgun sequence.</title>
        <authorList>
            <person name="Tuo L."/>
        </authorList>
    </citation>
    <scope>NUCLEOTIDE SEQUENCE [LARGE SCALE GENOMIC DNA]</scope>
    <source>
        <strain evidence="2 3">M2MS4P-1</strain>
    </source>
</reference>
<comment type="caution">
    <text evidence="2">The sequence shown here is derived from an EMBL/GenBank/DDBJ whole genome shotgun (WGS) entry which is preliminary data.</text>
</comment>
<accession>A0A494X188</accession>
<dbReference type="AlphaFoldDB" id="A0A494X188"/>
<dbReference type="Proteomes" id="UP000282076">
    <property type="component" value="Unassembled WGS sequence"/>
</dbReference>
<evidence type="ECO:0000313" key="2">
    <source>
        <dbReference type="EMBL" id="RKP44485.1"/>
    </source>
</evidence>
<dbReference type="InterPro" id="IPR026001">
    <property type="entry name" value="Abi-like_C"/>
</dbReference>
<sequence>MKSTSVPFNEAILIAVAKMIDDSLLDTKREPSHSEIDFLISQVKLTNADPKSQGQSVGKFKRMRAVLYWALENDVPAGEKLVKRLIDTIRGCGGFREDSSNYVGKEAISNTIEAFRTEGYMFSLSGEIQPLVLDNLSEKEMTEALQAYVRRAKKGSVDAALLAGTGKDLIEAVSKHVINVKWGQVNSNQSFPFLLGQAFTALDMATPQVKSEPNESYMKRYERSLYELGCSVNAIRNKEGTGHGRPFLPSITQAEAMNAIQAIGIIADYMLMKL</sequence>
<dbReference type="EMBL" id="RBZM01000018">
    <property type="protein sequence ID" value="RKP44485.1"/>
    <property type="molecule type" value="Genomic_DNA"/>
</dbReference>